<evidence type="ECO:0000256" key="3">
    <source>
        <dbReference type="ARBA" id="ARBA00022898"/>
    </source>
</evidence>
<dbReference type="Gene3D" id="3.40.50.880">
    <property type="match status" value="1"/>
</dbReference>
<dbReference type="GO" id="GO:0004359">
    <property type="term" value="F:glutaminase activity"/>
    <property type="evidence" value="ECO:0007669"/>
    <property type="project" value="UniProtKB-EC"/>
</dbReference>
<feature type="binding site" evidence="7">
    <location>
        <begin position="133"/>
        <end position="134"/>
    </location>
    <ligand>
        <name>L-glutamine</name>
        <dbReference type="ChEBI" id="CHEBI:58359"/>
    </ligand>
</feature>
<dbReference type="EC" id="4.3.3.6" evidence="7"/>
<keyword evidence="4 7" id="KW-0315">Glutamine amidotransferase</keyword>
<feature type="binding site" evidence="7">
    <location>
        <position position="104"/>
    </location>
    <ligand>
        <name>L-glutamine</name>
        <dbReference type="ChEBI" id="CHEBI:58359"/>
    </ligand>
</feature>
<dbReference type="SUPFAM" id="SSF52317">
    <property type="entry name" value="Class I glutamine amidotransferase-like"/>
    <property type="match status" value="1"/>
</dbReference>
<evidence type="ECO:0000313" key="8">
    <source>
        <dbReference type="EMBL" id="WPD20222.1"/>
    </source>
</evidence>
<dbReference type="PROSITE" id="PS01236">
    <property type="entry name" value="PDXT_SNO_1"/>
    <property type="match status" value="1"/>
</dbReference>
<evidence type="ECO:0000256" key="2">
    <source>
        <dbReference type="ARBA" id="ARBA00022801"/>
    </source>
</evidence>
<evidence type="ECO:0000256" key="7">
    <source>
        <dbReference type="HAMAP-Rule" id="MF_01615"/>
    </source>
</evidence>
<dbReference type="PIRSF" id="PIRSF005639">
    <property type="entry name" value="Glut_amidoT_SNO"/>
    <property type="match status" value="1"/>
</dbReference>
<dbReference type="EMBL" id="CP132508">
    <property type="protein sequence ID" value="WPD20222.1"/>
    <property type="molecule type" value="Genomic_DNA"/>
</dbReference>
<dbReference type="HAMAP" id="MF_01615">
    <property type="entry name" value="PdxT"/>
    <property type="match status" value="1"/>
</dbReference>
<comment type="subunit">
    <text evidence="7">In the presence of PdxS, forms a dodecamer of heterodimers. Only shows activity in the heterodimer.</text>
</comment>
<dbReference type="InterPro" id="IPR002161">
    <property type="entry name" value="PdxT/SNO"/>
</dbReference>
<dbReference type="EC" id="3.5.1.2" evidence="7"/>
<feature type="active site" description="Nucleophile" evidence="7">
    <location>
        <position position="77"/>
    </location>
</feature>
<dbReference type="InterPro" id="IPR021196">
    <property type="entry name" value="PdxT/SNO_CS"/>
</dbReference>
<comment type="function">
    <text evidence="7">Catalyzes the hydrolysis of glutamine to glutamate and ammonia as part of the biosynthesis of pyridoxal 5'-phosphate. The resulting ammonia molecule is channeled to the active site of PdxS.</text>
</comment>
<proteinExistence type="inferred from homology"/>
<organism evidence="8 9">
    <name type="scientific">Thermaerobacter composti</name>
    <dbReference type="NCBI Taxonomy" id="554949"/>
    <lineage>
        <taxon>Bacteria</taxon>
        <taxon>Bacillati</taxon>
        <taxon>Bacillota</taxon>
        <taxon>Clostridia</taxon>
        <taxon>Eubacteriales</taxon>
        <taxon>Clostridiales Family XVII. Incertae Sedis</taxon>
        <taxon>Thermaerobacter</taxon>
    </lineage>
</organism>
<evidence type="ECO:0000256" key="1">
    <source>
        <dbReference type="ARBA" id="ARBA00008345"/>
    </source>
</evidence>
<dbReference type="PROSITE" id="PS51273">
    <property type="entry name" value="GATASE_TYPE_1"/>
    <property type="match status" value="1"/>
</dbReference>
<reference evidence="8 9" key="1">
    <citation type="submission" date="2023-08" db="EMBL/GenBank/DDBJ databases">
        <title>Genome sequence of Thermaerobacter compostii strain Ins1, a spore-forming filamentous bacterium isolated from a deep geothermal reservoir.</title>
        <authorList>
            <person name="Bregnard D."/>
            <person name="Gonzalez D."/>
            <person name="Junier P."/>
        </authorList>
    </citation>
    <scope>NUCLEOTIDE SEQUENCE [LARGE SCALE GENOMIC DNA]</scope>
    <source>
        <strain evidence="8 9">Ins1</strain>
    </source>
</reference>
<dbReference type="Pfam" id="PF01174">
    <property type="entry name" value="SNO"/>
    <property type="match status" value="1"/>
</dbReference>
<evidence type="ECO:0000256" key="6">
    <source>
        <dbReference type="ARBA" id="ARBA00049534"/>
    </source>
</evidence>
<keyword evidence="3 7" id="KW-0663">Pyridoxal phosphate</keyword>
<dbReference type="PANTHER" id="PTHR31559">
    <property type="entry name" value="PYRIDOXAL 5'-PHOSPHATE SYNTHASE SUBUNIT SNO"/>
    <property type="match status" value="1"/>
</dbReference>
<sequence length="190" mass="20097">MGVLALQGDVEEHRTALTRAGAEVRSVRTPGDLEGLEGLVLPGGESTAIGRMMERAGLLEPLRARAAAGTLALFGTCAGMILLAREVLGGAPPRLGVLDVTVERNAYGRQVDSFEVDLPVPALGEAPVRAVFIRAPVVRAVGPGVEVLATWRGHPVLVRQGRHLASAFHPELVDDLRLVRHFLTLATRAG</sequence>
<comment type="catalytic activity">
    <reaction evidence="6 7">
        <text>L-glutamine + H2O = L-glutamate + NH4(+)</text>
        <dbReference type="Rhea" id="RHEA:15889"/>
        <dbReference type="ChEBI" id="CHEBI:15377"/>
        <dbReference type="ChEBI" id="CHEBI:28938"/>
        <dbReference type="ChEBI" id="CHEBI:29985"/>
        <dbReference type="ChEBI" id="CHEBI:58359"/>
        <dbReference type="EC" id="3.5.1.2"/>
    </reaction>
</comment>
<keyword evidence="5 7" id="KW-0456">Lyase</keyword>
<name>A0ABZ0QTP1_9FIRM</name>
<dbReference type="InterPro" id="IPR029062">
    <property type="entry name" value="Class_I_gatase-like"/>
</dbReference>
<dbReference type="NCBIfam" id="TIGR03800">
    <property type="entry name" value="PLP_synth_Pdx2"/>
    <property type="match status" value="1"/>
</dbReference>
<comment type="catalytic activity">
    <reaction evidence="7">
        <text>aldehydo-D-ribose 5-phosphate + D-glyceraldehyde 3-phosphate + L-glutamine = pyridoxal 5'-phosphate + L-glutamate + phosphate + 3 H2O + H(+)</text>
        <dbReference type="Rhea" id="RHEA:31507"/>
        <dbReference type="ChEBI" id="CHEBI:15377"/>
        <dbReference type="ChEBI" id="CHEBI:15378"/>
        <dbReference type="ChEBI" id="CHEBI:29985"/>
        <dbReference type="ChEBI" id="CHEBI:43474"/>
        <dbReference type="ChEBI" id="CHEBI:58273"/>
        <dbReference type="ChEBI" id="CHEBI:58359"/>
        <dbReference type="ChEBI" id="CHEBI:59776"/>
        <dbReference type="ChEBI" id="CHEBI:597326"/>
        <dbReference type="EC" id="4.3.3.6"/>
    </reaction>
</comment>
<feature type="active site" description="Charge relay system" evidence="7">
    <location>
        <position position="171"/>
    </location>
</feature>
<dbReference type="Proteomes" id="UP001304683">
    <property type="component" value="Chromosome"/>
</dbReference>
<evidence type="ECO:0000313" key="9">
    <source>
        <dbReference type="Proteomes" id="UP001304683"/>
    </source>
</evidence>
<comment type="pathway">
    <text evidence="7">Cofactor biosynthesis; pyridoxal 5'-phosphate biosynthesis.</text>
</comment>
<dbReference type="CDD" id="cd01749">
    <property type="entry name" value="GATase1_PB"/>
    <property type="match status" value="1"/>
</dbReference>
<gene>
    <name evidence="7 8" type="primary">pdxT</name>
    <name evidence="8" type="ORF">Q5761_02480</name>
</gene>
<evidence type="ECO:0000256" key="5">
    <source>
        <dbReference type="ARBA" id="ARBA00023239"/>
    </source>
</evidence>
<dbReference type="GO" id="GO:0036381">
    <property type="term" value="F:pyridoxal 5'-phosphate synthase (glutamine hydrolysing) activity"/>
    <property type="evidence" value="ECO:0007669"/>
    <property type="project" value="UniProtKB-EC"/>
</dbReference>
<evidence type="ECO:0000256" key="4">
    <source>
        <dbReference type="ARBA" id="ARBA00022962"/>
    </source>
</evidence>
<dbReference type="PANTHER" id="PTHR31559:SF0">
    <property type="entry name" value="PYRIDOXAL 5'-PHOSPHATE SYNTHASE SUBUNIT SNO1-RELATED"/>
    <property type="match status" value="1"/>
</dbReference>
<accession>A0ABZ0QTP1</accession>
<comment type="similarity">
    <text evidence="1 7">Belongs to the glutaminase PdxT/SNO family.</text>
</comment>
<dbReference type="PROSITE" id="PS51130">
    <property type="entry name" value="PDXT_SNO_2"/>
    <property type="match status" value="1"/>
</dbReference>
<feature type="active site" description="Charge relay system" evidence="7">
    <location>
        <position position="169"/>
    </location>
</feature>
<feature type="binding site" evidence="7">
    <location>
        <begin position="44"/>
        <end position="46"/>
    </location>
    <ligand>
        <name>L-glutamine</name>
        <dbReference type="ChEBI" id="CHEBI:58359"/>
    </ligand>
</feature>
<keyword evidence="9" id="KW-1185">Reference proteome</keyword>
<protein>
    <recommendedName>
        <fullName evidence="7">Pyridoxal 5'-phosphate synthase subunit PdxT</fullName>
        <ecNumber evidence="7">4.3.3.6</ecNumber>
    </recommendedName>
    <alternativeName>
        <fullName evidence="7">Pdx2</fullName>
    </alternativeName>
    <alternativeName>
        <fullName evidence="7">Pyridoxal 5'-phosphate synthase glutaminase subunit</fullName>
        <ecNumber evidence="7">3.5.1.2</ecNumber>
    </alternativeName>
</protein>
<keyword evidence="2 7" id="KW-0378">Hydrolase</keyword>